<proteinExistence type="predicted"/>
<reference evidence="3" key="1">
    <citation type="submission" date="2017-11" db="EMBL/GenBank/DDBJ databases">
        <authorList>
            <person name="Kuznetsova I."/>
            <person name="Sazanova A."/>
            <person name="Chirak E."/>
            <person name="Safronova V."/>
            <person name="Willems A."/>
        </authorList>
    </citation>
    <scope>NUCLEOTIDE SEQUENCE [LARGE SCALE GENOMIC DNA]</scope>
    <source>
        <strain evidence="3">STM 196</strain>
    </source>
</reference>
<sequence length="112" mass="11442">MDVGYAAIRAIRAEEAFRLLLAYQALKRYQAQQAGGSKSTGTAAAGAVVPPPDSGFHPAQAAGGADALSGVLVKAMVAATQADGVIDEDEQLARLSHSFGLRATRCLADATV</sequence>
<feature type="compositionally biased region" description="Low complexity" evidence="1">
    <location>
        <begin position="34"/>
        <end position="48"/>
    </location>
</feature>
<dbReference type="OrthoDB" id="5459344at2"/>
<dbReference type="AlphaFoldDB" id="A0A2P7BMN6"/>
<gene>
    <name evidence="2" type="ORF">CU102_17730</name>
</gene>
<dbReference type="Proteomes" id="UP000241444">
    <property type="component" value="Unassembled WGS sequence"/>
</dbReference>
<comment type="caution">
    <text evidence="2">The sequence shown here is derived from an EMBL/GenBank/DDBJ whole genome shotgun (WGS) entry which is preliminary data.</text>
</comment>
<name>A0A2P7BMN6_9HYPH</name>
<evidence type="ECO:0000313" key="3">
    <source>
        <dbReference type="Proteomes" id="UP000241444"/>
    </source>
</evidence>
<evidence type="ECO:0000313" key="2">
    <source>
        <dbReference type="EMBL" id="PSH67720.1"/>
    </source>
</evidence>
<evidence type="ECO:0000256" key="1">
    <source>
        <dbReference type="SAM" id="MobiDB-lite"/>
    </source>
</evidence>
<feature type="region of interest" description="Disordered" evidence="1">
    <location>
        <begin position="34"/>
        <end position="61"/>
    </location>
</feature>
<protein>
    <submittedName>
        <fullName evidence="2">Uncharacterized protein</fullName>
    </submittedName>
</protein>
<dbReference type="InterPro" id="IPR007486">
    <property type="entry name" value="YebE"/>
</dbReference>
<accession>A0A2P7BMN6</accession>
<dbReference type="EMBL" id="PGGO01000013">
    <property type="protein sequence ID" value="PSH67720.1"/>
    <property type="molecule type" value="Genomic_DNA"/>
</dbReference>
<dbReference type="Pfam" id="PF04391">
    <property type="entry name" value="DUF533"/>
    <property type="match status" value="1"/>
</dbReference>
<keyword evidence="3" id="KW-1185">Reference proteome</keyword>
<organism evidence="2 3">
    <name type="scientific">Phyllobacterium brassicacearum</name>
    <dbReference type="NCBI Taxonomy" id="314235"/>
    <lineage>
        <taxon>Bacteria</taxon>
        <taxon>Pseudomonadati</taxon>
        <taxon>Pseudomonadota</taxon>
        <taxon>Alphaproteobacteria</taxon>
        <taxon>Hyphomicrobiales</taxon>
        <taxon>Phyllobacteriaceae</taxon>
        <taxon>Phyllobacterium</taxon>
    </lineage>
</organism>